<protein>
    <submittedName>
        <fullName evidence="1">Alpha/beta hydrolase-3</fullName>
    </submittedName>
</protein>
<organism evidence="1 2">
    <name type="scientific">Melia azedarach</name>
    <name type="common">Chinaberry tree</name>
    <dbReference type="NCBI Taxonomy" id="155640"/>
    <lineage>
        <taxon>Eukaryota</taxon>
        <taxon>Viridiplantae</taxon>
        <taxon>Streptophyta</taxon>
        <taxon>Embryophyta</taxon>
        <taxon>Tracheophyta</taxon>
        <taxon>Spermatophyta</taxon>
        <taxon>Magnoliopsida</taxon>
        <taxon>eudicotyledons</taxon>
        <taxon>Gunneridae</taxon>
        <taxon>Pentapetalae</taxon>
        <taxon>rosids</taxon>
        <taxon>malvids</taxon>
        <taxon>Sapindales</taxon>
        <taxon>Meliaceae</taxon>
        <taxon>Melia</taxon>
    </lineage>
</organism>
<dbReference type="Proteomes" id="UP001164539">
    <property type="component" value="Chromosome 1"/>
</dbReference>
<evidence type="ECO:0000313" key="2">
    <source>
        <dbReference type="Proteomes" id="UP001164539"/>
    </source>
</evidence>
<name>A0ACC1YUR0_MELAZ</name>
<keyword evidence="2" id="KW-1185">Reference proteome</keyword>
<reference evidence="1 2" key="1">
    <citation type="journal article" date="2023" name="Science">
        <title>Complex scaffold remodeling in plant triterpene biosynthesis.</title>
        <authorList>
            <person name="De La Pena R."/>
            <person name="Hodgson H."/>
            <person name="Liu J.C."/>
            <person name="Stephenson M.J."/>
            <person name="Martin A.C."/>
            <person name="Owen C."/>
            <person name="Harkess A."/>
            <person name="Leebens-Mack J."/>
            <person name="Jimenez L.E."/>
            <person name="Osbourn A."/>
            <person name="Sattely E.S."/>
        </authorList>
    </citation>
    <scope>NUCLEOTIDE SEQUENCE [LARGE SCALE GENOMIC DNA]</scope>
    <source>
        <strain evidence="2">cv. JPN11</strain>
        <tissue evidence="1">Leaf</tissue>
    </source>
</reference>
<dbReference type="EMBL" id="CM051394">
    <property type="protein sequence ID" value="KAJ4727074.1"/>
    <property type="molecule type" value="Genomic_DNA"/>
</dbReference>
<accession>A0ACC1YUR0</accession>
<comment type="caution">
    <text evidence="1">The sequence shown here is derived from an EMBL/GenBank/DDBJ whole genome shotgun (WGS) entry which is preliminary data.</text>
</comment>
<proteinExistence type="predicted"/>
<gene>
    <name evidence="1" type="ORF">OWV82_000235</name>
</gene>
<sequence length="320" mass="35717">MAKFDSYGHLGIVLNANGSITRKRSFPRVEDNPEPIQGNPIVSKDVILNEQNKTTMRIFRPVKLPSNDNTVARLPIILYFHGGGFVLYTGSDAMCHKSCTQMASEIPSITISVDYRLAPEHRIPACYEDALDALLWVKRQALDSQGEEWLRNYGDFSRCYLAGRGSGGNIVYNAAIKALDMDLDLGPAKIAGLVFNQPMFGGVQRTKSEINYAADNLMPLPSLDTLWDLSLPEGTDRDHRYCNPIIDIPHKNKIGSLPRSLIIGFGMDPLFDRQQDFVQMLALNGVQVEAQFDETGFHCVDIVDNRRALAVLKITKDFII</sequence>
<keyword evidence="1" id="KW-0378">Hydrolase</keyword>
<evidence type="ECO:0000313" key="1">
    <source>
        <dbReference type="EMBL" id="KAJ4727074.1"/>
    </source>
</evidence>